<dbReference type="FunFam" id="3.30.70.270:FF:000001">
    <property type="entry name" value="Diguanylate cyclase domain protein"/>
    <property type="match status" value="1"/>
</dbReference>
<dbReference type="CDD" id="cd12914">
    <property type="entry name" value="PDC1_DGC_like"/>
    <property type="match status" value="1"/>
</dbReference>
<dbReference type="SMART" id="SM00267">
    <property type="entry name" value="GGDEF"/>
    <property type="match status" value="1"/>
</dbReference>
<dbReference type="CDD" id="cd01949">
    <property type="entry name" value="GGDEF"/>
    <property type="match status" value="1"/>
</dbReference>
<feature type="domain" description="GGDEF" evidence="6">
    <location>
        <begin position="370"/>
        <end position="508"/>
    </location>
</feature>
<dbReference type="GO" id="GO:0005886">
    <property type="term" value="C:plasma membrane"/>
    <property type="evidence" value="ECO:0007669"/>
    <property type="project" value="UniProtKB-SubCell"/>
</dbReference>
<evidence type="ECO:0000256" key="5">
    <source>
        <dbReference type="SAM" id="Phobius"/>
    </source>
</evidence>
<dbReference type="Pfam" id="PF00990">
    <property type="entry name" value="GGDEF"/>
    <property type="match status" value="1"/>
</dbReference>
<dbReference type="Pfam" id="PF22588">
    <property type="entry name" value="dCache_1_like"/>
    <property type="match status" value="1"/>
</dbReference>
<dbReference type="InterPro" id="IPR000160">
    <property type="entry name" value="GGDEF_dom"/>
</dbReference>
<dbReference type="Gene3D" id="3.30.70.270">
    <property type="match status" value="1"/>
</dbReference>
<feature type="transmembrane region" description="Helical" evidence="5">
    <location>
        <begin position="294"/>
        <end position="316"/>
    </location>
</feature>
<evidence type="ECO:0000256" key="2">
    <source>
        <dbReference type="ARBA" id="ARBA00004533"/>
    </source>
</evidence>
<keyword evidence="5" id="KW-0472">Membrane</keyword>
<dbReference type="RefSeq" id="WP_081672250.1">
    <property type="nucleotide sequence ID" value="NZ_CP146285.1"/>
</dbReference>
<evidence type="ECO:0000256" key="1">
    <source>
        <dbReference type="ARBA" id="ARBA00001946"/>
    </source>
</evidence>
<dbReference type="AlphaFoldDB" id="A0AAU7Y8T6"/>
<name>A0AAU7Y8T6_9PSED</name>
<evidence type="ECO:0000259" key="6">
    <source>
        <dbReference type="PROSITE" id="PS50887"/>
    </source>
</evidence>
<keyword evidence="5" id="KW-0812">Transmembrane</keyword>
<protein>
    <recommendedName>
        <fullName evidence="3">diguanylate cyclase</fullName>
        <ecNumber evidence="3">2.7.7.65</ecNumber>
    </recommendedName>
</protein>
<evidence type="ECO:0000256" key="4">
    <source>
        <dbReference type="ARBA" id="ARBA00034247"/>
    </source>
</evidence>
<dbReference type="InterPro" id="IPR043128">
    <property type="entry name" value="Rev_trsase/Diguanyl_cyclase"/>
</dbReference>
<dbReference type="EC" id="2.7.7.65" evidence="3"/>
<dbReference type="InterPro" id="IPR050469">
    <property type="entry name" value="Diguanylate_Cyclase"/>
</dbReference>
<proteinExistence type="predicted"/>
<dbReference type="Gene3D" id="3.30.450.20">
    <property type="entry name" value="PAS domain"/>
    <property type="match status" value="2"/>
</dbReference>
<dbReference type="InterPro" id="IPR054327">
    <property type="entry name" value="His-kinase-like_sensor"/>
</dbReference>
<comment type="catalytic activity">
    <reaction evidence="4">
        <text>2 GTP = 3',3'-c-di-GMP + 2 diphosphate</text>
        <dbReference type="Rhea" id="RHEA:24898"/>
        <dbReference type="ChEBI" id="CHEBI:33019"/>
        <dbReference type="ChEBI" id="CHEBI:37565"/>
        <dbReference type="ChEBI" id="CHEBI:58805"/>
        <dbReference type="EC" id="2.7.7.65"/>
    </reaction>
</comment>
<reference evidence="7" key="1">
    <citation type="submission" date="2023-08" db="EMBL/GenBank/DDBJ databases">
        <title>Increased levels of nutrients transform a symbiont into a lethal pathobiont.</title>
        <authorList>
            <person name="Lachnit T."/>
            <person name="Ulrich L."/>
            <person name="Willmer F.M."/>
            <person name="Hasenbein T."/>
            <person name="Steiner L.X."/>
            <person name="Wolters M."/>
            <person name="Herbst E.M."/>
            <person name="Deines P."/>
        </authorList>
    </citation>
    <scope>NUCLEOTIDE SEQUENCE</scope>
    <source>
        <strain evidence="7">T3</strain>
    </source>
</reference>
<evidence type="ECO:0000313" key="7">
    <source>
        <dbReference type="EMBL" id="XBY66625.1"/>
    </source>
</evidence>
<comment type="subcellular location">
    <subcellularLocation>
        <location evidence="2">Cell inner membrane</location>
    </subcellularLocation>
</comment>
<dbReference type="EMBL" id="CP158373">
    <property type="protein sequence ID" value="XBY66625.1"/>
    <property type="molecule type" value="Genomic_DNA"/>
</dbReference>
<dbReference type="CDD" id="cd12915">
    <property type="entry name" value="PDC2_DGC_like"/>
    <property type="match status" value="1"/>
</dbReference>
<dbReference type="PANTHER" id="PTHR45138">
    <property type="entry name" value="REGULATORY COMPONENTS OF SENSORY TRANSDUCTION SYSTEM"/>
    <property type="match status" value="1"/>
</dbReference>
<dbReference type="GO" id="GO:1902201">
    <property type="term" value="P:negative regulation of bacterial-type flagellum-dependent cell motility"/>
    <property type="evidence" value="ECO:0007669"/>
    <property type="project" value="TreeGrafter"/>
</dbReference>
<accession>A0AAU7Y8T6</accession>
<dbReference type="SUPFAM" id="SSF55073">
    <property type="entry name" value="Nucleotide cyclase"/>
    <property type="match status" value="1"/>
</dbReference>
<organism evidence="7">
    <name type="scientific">Pseudomonas solani</name>
    <dbReference type="NCBI Taxonomy" id="2731552"/>
    <lineage>
        <taxon>Bacteria</taxon>
        <taxon>Pseudomonadati</taxon>
        <taxon>Pseudomonadota</taxon>
        <taxon>Gammaproteobacteria</taxon>
        <taxon>Pseudomonadales</taxon>
        <taxon>Pseudomonadaceae</taxon>
        <taxon>Pseudomonas</taxon>
    </lineage>
</organism>
<dbReference type="PROSITE" id="PS50887">
    <property type="entry name" value="GGDEF"/>
    <property type="match status" value="1"/>
</dbReference>
<dbReference type="GO" id="GO:0052621">
    <property type="term" value="F:diguanylate cyclase activity"/>
    <property type="evidence" value="ECO:0007669"/>
    <property type="project" value="UniProtKB-EC"/>
</dbReference>
<dbReference type="GO" id="GO:0043709">
    <property type="term" value="P:cell adhesion involved in single-species biofilm formation"/>
    <property type="evidence" value="ECO:0007669"/>
    <property type="project" value="TreeGrafter"/>
</dbReference>
<evidence type="ECO:0000256" key="3">
    <source>
        <dbReference type="ARBA" id="ARBA00012528"/>
    </source>
</evidence>
<gene>
    <name evidence="7" type="ORF">ABS648_12935</name>
</gene>
<dbReference type="PANTHER" id="PTHR45138:SF9">
    <property type="entry name" value="DIGUANYLATE CYCLASE DGCM-RELATED"/>
    <property type="match status" value="1"/>
</dbReference>
<comment type="cofactor">
    <cofactor evidence="1">
        <name>Mg(2+)</name>
        <dbReference type="ChEBI" id="CHEBI:18420"/>
    </cofactor>
</comment>
<keyword evidence="5" id="KW-1133">Transmembrane helix</keyword>
<sequence length="511" mass="56271">MNRPPPMENPQGHIQARRLAFGFTALVIVAILAMESWQVWKAHQQEFRRAEVNATNVASAAAQHARDAVRQADALLVGLIERVEWDGIDKLQVERMRGLMKRQQRYLPQLHGLFIYDKDGNWLVTDKDHVPPGANNADREYFIHHREHADNDLYIGKVISSRSTGDLVIPVSRRIDNPDGSFAGVALATLKVDYFVRFYDSFDVGDSGIIILALQDGTLLVRRPFLPESIGASLAKGLVFSELLREAPAGTAIFHGQVDGMERLFSYRQLADYPLVVETGIATRSITAPWLDQVARSAMVVVAMIVGLVLFAQALIRRIESGALAEEELRLAHDALEQLAMVDGLTGLANRRRLDAVLPIEANRARRQGAPLGIVMLDIDHFKRYNDRYGHPAGDQCIRAVAQVVGSFARRAGDLAARYGGEEMTLLLPNTSEAETRAVAEQVRLAVRELGIRHEGSDLGLVTLSAGIYAYIPVPNDNTPDSHLLRAADEALYSAKAAGRDRVHPPVDGAG</sequence>
<feature type="transmembrane region" description="Helical" evidence="5">
    <location>
        <begin position="20"/>
        <end position="40"/>
    </location>
</feature>
<dbReference type="InterPro" id="IPR029787">
    <property type="entry name" value="Nucleotide_cyclase"/>
</dbReference>
<dbReference type="NCBIfam" id="TIGR00254">
    <property type="entry name" value="GGDEF"/>
    <property type="match status" value="1"/>
</dbReference>